<dbReference type="RefSeq" id="WP_125350801.1">
    <property type="nucleotide sequence ID" value="NZ_RHPN01000062.1"/>
</dbReference>
<comment type="caution">
    <text evidence="2">The sequence shown here is derived from an EMBL/GenBank/DDBJ whole genome shotgun (WGS) entry which is preliminary data.</text>
</comment>
<feature type="transmembrane region" description="Helical" evidence="1">
    <location>
        <begin position="409"/>
        <end position="426"/>
    </location>
</feature>
<evidence type="ECO:0000313" key="3">
    <source>
        <dbReference type="Proteomes" id="UP000267844"/>
    </source>
</evidence>
<accession>A0A3R8TJ66</accession>
<dbReference type="AlphaFoldDB" id="A0A3R8TJ66"/>
<keyword evidence="1" id="KW-0812">Transmembrane</keyword>
<reference evidence="2 3" key="1">
    <citation type="submission" date="2018-10" db="EMBL/GenBank/DDBJ databases">
        <title>Transmission dynamics of multidrug resistant bacteria on intensive care unit surfaces.</title>
        <authorList>
            <person name="D'Souza A.W."/>
            <person name="Potter R.F."/>
            <person name="Wallace M."/>
            <person name="Shupe A."/>
            <person name="Patel S."/>
            <person name="Sun S."/>
            <person name="Gul D."/>
            <person name="Kwon J.H."/>
            <person name="Andleeb S."/>
            <person name="Burnham C.-A.D."/>
            <person name="Dantas G."/>
        </authorList>
    </citation>
    <scope>NUCLEOTIDE SEQUENCE [LARGE SCALE GENOMIC DNA]</scope>
    <source>
        <strain evidence="2 3">WF_348</strain>
    </source>
</reference>
<organism evidence="2 3">
    <name type="scientific">Empedobacter falsenii</name>
    <dbReference type="NCBI Taxonomy" id="343874"/>
    <lineage>
        <taxon>Bacteria</taxon>
        <taxon>Pseudomonadati</taxon>
        <taxon>Bacteroidota</taxon>
        <taxon>Flavobacteriia</taxon>
        <taxon>Flavobacteriales</taxon>
        <taxon>Weeksellaceae</taxon>
        <taxon>Empedobacter</taxon>
    </lineage>
</organism>
<feature type="transmembrane region" description="Helical" evidence="1">
    <location>
        <begin position="21"/>
        <end position="43"/>
    </location>
</feature>
<feature type="transmembrane region" description="Helical" evidence="1">
    <location>
        <begin position="552"/>
        <end position="572"/>
    </location>
</feature>
<keyword evidence="1" id="KW-1133">Transmembrane helix</keyword>
<dbReference type="Proteomes" id="UP000267844">
    <property type="component" value="Unassembled WGS sequence"/>
</dbReference>
<protein>
    <submittedName>
        <fullName evidence="2">Uncharacterized protein</fullName>
    </submittedName>
</protein>
<sequence>MFKKINQTLITKYPLIWNLKFIWILLTVLVFNLIAFINGFLFFTKKSQLQETGFYEVFFNSGIAIYYLLIGVIIGVIWLYFYIKNNRFKSNYPTSRNYLFKEFLAVFVIIFLMFYVPNSFKTGLKLRVSNYMSEEQYLKDIDIINRTQGFTLQPNFGYDNYSRNLSVPAFDSLVLEKETRELYEKNKREYLRKNPTYSYDAFLDPYFRNPEFETLLRDYFPERFSYSKINFNQTYQPLKKNNSSTDSFQEEMDYPTTAAVDSTYAVVDSAAVSLNSAGKPDVYYNLASLYNYSFLVFNNPKDSTLNHQFYDEQWIALLQKNDRKVIENLLNNYTDLLKKQEIGYQFKHKNWIDYLPQYPYYFIDHKLNYIDPYQTVDKKLNDYINQSSLNKVYENIEFSKYSSTWLEHIQYYLLIALVITVLIITFRFSSFKVWLISLIGAGILAILGSVFGISIDASIGYTQFTPYIILFVFYIAFIVITLIGLRSKKYKVLTGVNLNWFVATNIFIGIVMLSFYTDLREEMLYEANKHMNIYEFRQTNKELLMLQEFAKIFLYINPILYLISFYFIINLYKKWQAMPEE</sequence>
<keyword evidence="1" id="KW-0472">Membrane</keyword>
<feature type="transmembrane region" description="Helical" evidence="1">
    <location>
        <begin position="63"/>
        <end position="83"/>
    </location>
</feature>
<dbReference type="EMBL" id="RHPO01000060">
    <property type="protein sequence ID" value="RRT87329.1"/>
    <property type="molecule type" value="Genomic_DNA"/>
</dbReference>
<evidence type="ECO:0000256" key="1">
    <source>
        <dbReference type="SAM" id="Phobius"/>
    </source>
</evidence>
<feature type="transmembrane region" description="Helical" evidence="1">
    <location>
        <begin position="103"/>
        <end position="120"/>
    </location>
</feature>
<name>A0A3R8TJ66_9FLAO</name>
<feature type="transmembrane region" description="Helical" evidence="1">
    <location>
        <begin position="467"/>
        <end position="485"/>
    </location>
</feature>
<feature type="transmembrane region" description="Helical" evidence="1">
    <location>
        <begin position="433"/>
        <end position="455"/>
    </location>
</feature>
<feature type="transmembrane region" description="Helical" evidence="1">
    <location>
        <begin position="497"/>
        <end position="516"/>
    </location>
</feature>
<evidence type="ECO:0000313" key="2">
    <source>
        <dbReference type="EMBL" id="RRT87329.1"/>
    </source>
</evidence>
<proteinExistence type="predicted"/>
<gene>
    <name evidence="2" type="ORF">EGI89_15005</name>
</gene>